<dbReference type="Proteomes" id="UP000199361">
    <property type="component" value="Unassembled WGS sequence"/>
</dbReference>
<gene>
    <name evidence="3" type="ORF">SAMN05421811_101720</name>
</gene>
<dbReference type="OrthoDB" id="3523179at2"/>
<dbReference type="SUPFAM" id="SSF46785">
    <property type="entry name" value="Winged helix' DNA-binding domain"/>
    <property type="match status" value="1"/>
</dbReference>
<dbReference type="GO" id="GO:0003700">
    <property type="term" value="F:DNA-binding transcription factor activity"/>
    <property type="evidence" value="ECO:0007669"/>
    <property type="project" value="InterPro"/>
</dbReference>
<evidence type="ECO:0000256" key="1">
    <source>
        <dbReference type="ARBA" id="ARBA00006479"/>
    </source>
</evidence>
<dbReference type="CDD" id="cd23763">
    <property type="entry name" value="ASKHA_ATPase_ROK"/>
    <property type="match status" value="1"/>
</dbReference>
<dbReference type="STRING" id="568860.SAMN05421811_101720"/>
<dbReference type="CDD" id="cd00090">
    <property type="entry name" value="HTH_ARSR"/>
    <property type="match status" value="1"/>
</dbReference>
<dbReference type="PANTHER" id="PTHR18964">
    <property type="entry name" value="ROK (REPRESSOR, ORF, KINASE) FAMILY"/>
    <property type="match status" value="1"/>
</dbReference>
<sequence length="406" mass="42051">MKTEKASASPRTARTINNRLVLDLLHRQGSMTAAQVRKLTGLSRATISDLLARLQDDGLIEVRGASDAVQPGPNARLYQLQAGRAHVIGVDARTDSVSIGAADLAGNRLPDRRLPLAGTGDLGGFIADVVQVVRRTSLESFDQDPHTIAVGAPGVVDPGTGALRSTGWPPEWHAEMVAALRSAFRATVLVENEVNLAAIAEHRLGVARDRETFALLWLGHGVGAGLLLDGRLRRGESGGAGEVGFLAVPDRSGGASARERLSLEERPALQERLPGLHGLAGAEPVRELARRHGLDVPSGDAVQAAAEVVARAAGDGQPFLDELAATIADGVLALCVVLDPGCVVLGGEIGRAGGPALAARVAAAVGRLSPIPLSIRVSEVVDNAVLAGAVLTALDHAHDELFGPPQ</sequence>
<dbReference type="InterPro" id="IPR043129">
    <property type="entry name" value="ATPase_NBD"/>
</dbReference>
<evidence type="ECO:0000313" key="4">
    <source>
        <dbReference type="Proteomes" id="UP000199361"/>
    </source>
</evidence>
<dbReference type="InterPro" id="IPR000835">
    <property type="entry name" value="HTH_MarR-typ"/>
</dbReference>
<dbReference type="PANTHER" id="PTHR18964:SF149">
    <property type="entry name" value="BIFUNCTIONAL UDP-N-ACETYLGLUCOSAMINE 2-EPIMERASE_N-ACETYLMANNOSAMINE KINASE"/>
    <property type="match status" value="1"/>
</dbReference>
<protein>
    <submittedName>
        <fullName evidence="3">Sugar kinase of the NBD/HSP70 family, may contain an N-terminal HTH domain</fullName>
    </submittedName>
</protein>
<accession>A0A1I0ACP4</accession>
<dbReference type="AlphaFoldDB" id="A0A1I0ACP4"/>
<dbReference type="Pfam" id="PF00480">
    <property type="entry name" value="ROK"/>
    <property type="match status" value="1"/>
</dbReference>
<organism evidence="3 4">
    <name type="scientific">Nonomuraea wenchangensis</name>
    <dbReference type="NCBI Taxonomy" id="568860"/>
    <lineage>
        <taxon>Bacteria</taxon>
        <taxon>Bacillati</taxon>
        <taxon>Actinomycetota</taxon>
        <taxon>Actinomycetes</taxon>
        <taxon>Streptosporangiales</taxon>
        <taxon>Streptosporangiaceae</taxon>
        <taxon>Nonomuraea</taxon>
    </lineage>
</organism>
<feature type="domain" description="HTH marR-type" evidence="2">
    <location>
        <begin position="20"/>
        <end position="63"/>
    </location>
</feature>
<dbReference type="RefSeq" id="WP_091076710.1">
    <property type="nucleotide sequence ID" value="NZ_FOHX01000001.1"/>
</dbReference>
<dbReference type="Gene3D" id="1.10.10.10">
    <property type="entry name" value="Winged helix-like DNA-binding domain superfamily/Winged helix DNA-binding domain"/>
    <property type="match status" value="1"/>
</dbReference>
<name>A0A1I0ACP4_9ACTN</name>
<dbReference type="InterPro" id="IPR011991">
    <property type="entry name" value="ArsR-like_HTH"/>
</dbReference>
<dbReference type="InterPro" id="IPR036390">
    <property type="entry name" value="WH_DNA-bd_sf"/>
</dbReference>
<comment type="similarity">
    <text evidence="1">Belongs to the ROK (NagC/XylR) family.</text>
</comment>
<dbReference type="InterPro" id="IPR000600">
    <property type="entry name" value="ROK"/>
</dbReference>
<keyword evidence="4" id="KW-1185">Reference proteome</keyword>
<evidence type="ECO:0000313" key="3">
    <source>
        <dbReference type="EMBL" id="SES91031.1"/>
    </source>
</evidence>
<dbReference type="EMBL" id="FOHX01000001">
    <property type="protein sequence ID" value="SES91031.1"/>
    <property type="molecule type" value="Genomic_DNA"/>
</dbReference>
<dbReference type="Pfam" id="PF12802">
    <property type="entry name" value="MarR_2"/>
    <property type="match status" value="1"/>
</dbReference>
<proteinExistence type="inferred from homology"/>
<keyword evidence="3" id="KW-0808">Transferase</keyword>
<dbReference type="GO" id="GO:0016301">
    <property type="term" value="F:kinase activity"/>
    <property type="evidence" value="ECO:0007669"/>
    <property type="project" value="UniProtKB-KW"/>
</dbReference>
<reference evidence="3 4" key="1">
    <citation type="submission" date="2016-10" db="EMBL/GenBank/DDBJ databases">
        <authorList>
            <person name="de Groot N.N."/>
        </authorList>
    </citation>
    <scope>NUCLEOTIDE SEQUENCE [LARGE SCALE GENOMIC DNA]</scope>
    <source>
        <strain evidence="3 4">CGMCC 4.5598</strain>
    </source>
</reference>
<dbReference type="InterPro" id="IPR036388">
    <property type="entry name" value="WH-like_DNA-bd_sf"/>
</dbReference>
<keyword evidence="3" id="KW-0418">Kinase</keyword>
<evidence type="ECO:0000259" key="2">
    <source>
        <dbReference type="Pfam" id="PF12802"/>
    </source>
</evidence>
<dbReference type="SUPFAM" id="SSF53067">
    <property type="entry name" value="Actin-like ATPase domain"/>
    <property type="match status" value="1"/>
</dbReference>
<dbReference type="Gene3D" id="3.30.420.40">
    <property type="match status" value="2"/>
</dbReference>